<dbReference type="EMBL" id="CP020946">
    <property type="protein sequence ID" value="ASD63277.1"/>
    <property type="molecule type" value="Genomic_DNA"/>
</dbReference>
<comment type="similarity">
    <text evidence="1">Belongs to the LysR transcriptional regulatory family.</text>
</comment>
<dbReference type="OrthoDB" id="5289139at2"/>
<reference evidence="7 8" key="1">
    <citation type="submission" date="2017-04" db="EMBL/GenBank/DDBJ databases">
        <title>Whole genome sequence of Bdellovibrio bacteriovorus strain SSB218315.</title>
        <authorList>
            <person name="Oyedara O."/>
            <person name="Rodriguez-Perez M.A."/>
        </authorList>
    </citation>
    <scope>NUCLEOTIDE SEQUENCE [LARGE SCALE GENOMIC DNA]</scope>
    <source>
        <strain evidence="7 8">SSB218315</strain>
    </source>
</reference>
<dbReference type="Gene3D" id="3.40.190.10">
    <property type="entry name" value="Periplasmic binding protein-like II"/>
    <property type="match status" value="2"/>
</dbReference>
<proteinExistence type="inferred from homology"/>
<evidence type="ECO:0000256" key="4">
    <source>
        <dbReference type="ARBA" id="ARBA00023159"/>
    </source>
</evidence>
<evidence type="ECO:0000256" key="1">
    <source>
        <dbReference type="ARBA" id="ARBA00009437"/>
    </source>
</evidence>
<dbReference type="Pfam" id="PF03466">
    <property type="entry name" value="LysR_substrate"/>
    <property type="match status" value="1"/>
</dbReference>
<dbReference type="Proteomes" id="UP000197003">
    <property type="component" value="Chromosome"/>
</dbReference>
<dbReference type="Pfam" id="PF00126">
    <property type="entry name" value="HTH_1"/>
    <property type="match status" value="1"/>
</dbReference>
<sequence length="319" mass="36348">MSPKVNFSLTQLEYVMAVHKHGHFAKAAEACHVTQPTLSMQIQKLEEDLGVVIFDRSKKPILLTHMGKKLISQIQTVLFESRKIESIIQHEQKGAKQGSLSIGVIPTVAPYLLPRLLPVVEELFPEVDLNIKEMQTDQIIDALNGDEIDVGVLATPVQIAKMFEFPLYYEPFYVLCEKNHEYAHLKKIKYSNLSMEDIWLLEEGHCLRNQILDICSVKKGKGQGRRYKFESGSLETLKNLVDLYGGYTLLPHLATEQLGNRSQIVPFERPIPAREIGLVYRREHYKNELIEALGEAILKSIPEDLRKIRPKDLDVLPIA</sequence>
<evidence type="ECO:0000313" key="7">
    <source>
        <dbReference type="EMBL" id="ASD63277.1"/>
    </source>
</evidence>
<dbReference type="SUPFAM" id="SSF46785">
    <property type="entry name" value="Winged helix' DNA-binding domain"/>
    <property type="match status" value="1"/>
</dbReference>
<dbReference type="GO" id="GO:0003700">
    <property type="term" value="F:DNA-binding transcription factor activity"/>
    <property type="evidence" value="ECO:0007669"/>
    <property type="project" value="InterPro"/>
</dbReference>
<evidence type="ECO:0000256" key="3">
    <source>
        <dbReference type="ARBA" id="ARBA00023125"/>
    </source>
</evidence>
<dbReference type="GO" id="GO:0003677">
    <property type="term" value="F:DNA binding"/>
    <property type="evidence" value="ECO:0007669"/>
    <property type="project" value="UniProtKB-KW"/>
</dbReference>
<dbReference type="PANTHER" id="PTHR30346:SF26">
    <property type="entry name" value="HYDROGEN PEROXIDE-INDUCIBLE GENES ACTIVATOR"/>
    <property type="match status" value="1"/>
</dbReference>
<accession>A0A1Z3N758</accession>
<dbReference type="InterPro" id="IPR036390">
    <property type="entry name" value="WH_DNA-bd_sf"/>
</dbReference>
<dbReference type="PANTHER" id="PTHR30346">
    <property type="entry name" value="TRANSCRIPTIONAL DUAL REGULATOR HCAR-RELATED"/>
    <property type="match status" value="1"/>
</dbReference>
<dbReference type="SUPFAM" id="SSF53850">
    <property type="entry name" value="Periplasmic binding protein-like II"/>
    <property type="match status" value="1"/>
</dbReference>
<dbReference type="CDD" id="cd08411">
    <property type="entry name" value="PBP2_OxyR"/>
    <property type="match status" value="1"/>
</dbReference>
<dbReference type="GO" id="GO:0032993">
    <property type="term" value="C:protein-DNA complex"/>
    <property type="evidence" value="ECO:0007669"/>
    <property type="project" value="TreeGrafter"/>
</dbReference>
<dbReference type="Gene3D" id="1.10.10.10">
    <property type="entry name" value="Winged helix-like DNA-binding domain superfamily/Winged helix DNA-binding domain"/>
    <property type="match status" value="1"/>
</dbReference>
<feature type="domain" description="HTH lysR-type" evidence="6">
    <location>
        <begin position="7"/>
        <end position="64"/>
    </location>
</feature>
<name>A0A1Z3N758_BDEBC</name>
<evidence type="ECO:0000256" key="5">
    <source>
        <dbReference type="ARBA" id="ARBA00023163"/>
    </source>
</evidence>
<evidence type="ECO:0000259" key="6">
    <source>
        <dbReference type="PROSITE" id="PS50931"/>
    </source>
</evidence>
<keyword evidence="4" id="KW-0010">Activator</keyword>
<dbReference type="FunFam" id="1.10.10.10:FF:000001">
    <property type="entry name" value="LysR family transcriptional regulator"/>
    <property type="match status" value="1"/>
</dbReference>
<dbReference type="PRINTS" id="PR00039">
    <property type="entry name" value="HTHLYSR"/>
</dbReference>
<dbReference type="InterPro" id="IPR036388">
    <property type="entry name" value="WH-like_DNA-bd_sf"/>
</dbReference>
<keyword evidence="2" id="KW-0805">Transcription regulation</keyword>
<gene>
    <name evidence="7" type="ORF">B9G79_06690</name>
</gene>
<dbReference type="RefSeq" id="WP_088564830.1">
    <property type="nucleotide sequence ID" value="NZ_CP020946.1"/>
</dbReference>
<dbReference type="AlphaFoldDB" id="A0A1Z3N758"/>
<protein>
    <submittedName>
        <fullName evidence="7">Transcriptional regulator</fullName>
    </submittedName>
</protein>
<dbReference type="InterPro" id="IPR005119">
    <property type="entry name" value="LysR_subst-bd"/>
</dbReference>
<keyword evidence="5" id="KW-0804">Transcription</keyword>
<keyword evidence="3" id="KW-0238">DNA-binding</keyword>
<organism evidence="7 8">
    <name type="scientific">Bdellovibrio bacteriovorus</name>
    <dbReference type="NCBI Taxonomy" id="959"/>
    <lineage>
        <taxon>Bacteria</taxon>
        <taxon>Pseudomonadati</taxon>
        <taxon>Bdellovibrionota</taxon>
        <taxon>Bdellovibrionia</taxon>
        <taxon>Bdellovibrionales</taxon>
        <taxon>Pseudobdellovibrionaceae</taxon>
        <taxon>Bdellovibrio</taxon>
    </lineage>
</organism>
<dbReference type="InterPro" id="IPR000847">
    <property type="entry name" value="LysR_HTH_N"/>
</dbReference>
<dbReference type="PROSITE" id="PS50931">
    <property type="entry name" value="HTH_LYSR"/>
    <property type="match status" value="1"/>
</dbReference>
<evidence type="ECO:0000256" key="2">
    <source>
        <dbReference type="ARBA" id="ARBA00023015"/>
    </source>
</evidence>
<evidence type="ECO:0000313" key="8">
    <source>
        <dbReference type="Proteomes" id="UP000197003"/>
    </source>
</evidence>